<organism evidence="7">
    <name type="scientific">Ligilactobacillus acidipiscis</name>
    <dbReference type="NCBI Taxonomy" id="89059"/>
    <lineage>
        <taxon>Bacteria</taxon>
        <taxon>Bacillati</taxon>
        <taxon>Bacillota</taxon>
        <taxon>Bacilli</taxon>
        <taxon>Lactobacillales</taxon>
        <taxon>Lactobacillaceae</taxon>
        <taxon>Ligilactobacillus</taxon>
    </lineage>
</organism>
<evidence type="ECO:0000313" key="7">
    <source>
        <dbReference type="EMBL" id="AJA33636.1"/>
    </source>
</evidence>
<dbReference type="EMBL" id="JQBK01000002">
    <property type="protein sequence ID" value="KRN88067.1"/>
    <property type="molecule type" value="Genomic_DNA"/>
</dbReference>
<evidence type="ECO:0000313" key="8">
    <source>
        <dbReference type="EMBL" id="KRN88067.1"/>
    </source>
</evidence>
<dbReference type="EMBL" id="LT630287">
    <property type="protein sequence ID" value="SFV41308.1"/>
    <property type="molecule type" value="Genomic_DNA"/>
</dbReference>
<protein>
    <submittedName>
        <fullName evidence="8">Flagellar biosynthesis protein FliO</fullName>
    </submittedName>
    <submittedName>
        <fullName evidence="7">Flagellar protein FliO/FliZ</fullName>
    </submittedName>
</protein>
<dbReference type="GO" id="GO:0044781">
    <property type="term" value="P:bacterial-type flagellum organization"/>
    <property type="evidence" value="ECO:0007669"/>
    <property type="project" value="InterPro"/>
</dbReference>
<dbReference type="Proteomes" id="UP000051491">
    <property type="component" value="Unassembled WGS sequence"/>
</dbReference>
<dbReference type="KEGG" id="laca:LAC1533_1885"/>
<proteinExistence type="predicted"/>
<evidence type="ECO:0000313" key="10">
    <source>
        <dbReference type="Proteomes" id="UP000051491"/>
    </source>
</evidence>
<reference evidence="7" key="1">
    <citation type="journal article" date="2014" name="Appl. Environ. Microbiol.">
        <title>Detection and genomic characterization of motility in Lactobacillus curvatus: confirmation of motility in a species outside the Lactobacillus salivarius clade.</title>
        <authorList>
            <person name="Cousin F.J."/>
            <person name="Lynch S.M."/>
            <person name="Harris H.M."/>
            <person name="McCann A."/>
            <person name="Lynch D.B."/>
            <person name="Neville B.A."/>
            <person name="Irisawa T."/>
            <person name="Okada S."/>
            <person name="Endo A."/>
            <person name="O'Toole P.W."/>
        </authorList>
    </citation>
    <scope>NUCLEOTIDE SEQUENCE</scope>
    <source>
        <strain evidence="7">KCTC 13900</strain>
    </source>
</reference>
<reference evidence="9" key="4">
    <citation type="submission" date="2016-11" db="EMBL/GenBank/DDBJ databases">
        <authorList>
            <person name="Jaros S."/>
            <person name="Januszkiewicz K."/>
            <person name="Wedrychowicz H."/>
        </authorList>
    </citation>
    <scope>NUCLEOTIDE SEQUENCE [LARGE SCALE GENOMIC DNA]</scope>
    <source>
        <strain evidence="9">ACA-DC 1533</strain>
    </source>
</reference>
<name>A0A0A7REK8_9LACO</name>
<accession>A0A0A7REK8</accession>
<feature type="transmembrane region" description="Helical" evidence="6">
    <location>
        <begin position="6"/>
        <end position="25"/>
    </location>
</feature>
<dbReference type="GeneID" id="95349995"/>
<evidence type="ECO:0000256" key="1">
    <source>
        <dbReference type="ARBA" id="ARBA00004236"/>
    </source>
</evidence>
<dbReference type="RefSeq" id="WP_010498189.1">
    <property type="nucleotide sequence ID" value="NZ_DAIMTB010000033.1"/>
</dbReference>
<gene>
    <name evidence="7" type="primary">fliO</name>
    <name evidence="8" type="ORF">IV43_GL000814</name>
    <name evidence="9" type="ORF">LAC1533_1885</name>
</gene>
<evidence type="ECO:0000256" key="3">
    <source>
        <dbReference type="ARBA" id="ARBA00022692"/>
    </source>
</evidence>
<reference evidence="8 10" key="2">
    <citation type="journal article" date="2015" name="Genome Announc.">
        <title>Expanding the biotechnology potential of lactobacilli through comparative genomics of 213 strains and associated genera.</title>
        <authorList>
            <person name="Sun Z."/>
            <person name="Harris H.M."/>
            <person name="McCann A."/>
            <person name="Guo C."/>
            <person name="Argimon S."/>
            <person name="Zhang W."/>
            <person name="Yang X."/>
            <person name="Jeffery I.B."/>
            <person name="Cooney J.C."/>
            <person name="Kagawa T.F."/>
            <person name="Liu W."/>
            <person name="Song Y."/>
            <person name="Salvetti E."/>
            <person name="Wrobel A."/>
            <person name="Rasinkangas P."/>
            <person name="Parkhill J."/>
            <person name="Rea M.C."/>
            <person name="O'Sullivan O."/>
            <person name="Ritari J."/>
            <person name="Douillard F.P."/>
            <person name="Paul Ross R."/>
            <person name="Yang R."/>
            <person name="Briner A.E."/>
            <person name="Felis G.E."/>
            <person name="de Vos W.M."/>
            <person name="Barrangou R."/>
            <person name="Klaenhammer T.R."/>
            <person name="Caufield P.W."/>
            <person name="Cui Y."/>
            <person name="Zhang H."/>
            <person name="O'Toole P.W."/>
        </authorList>
    </citation>
    <scope>NUCLEOTIDE SEQUENCE [LARGE SCALE GENOMIC DNA]</scope>
    <source>
        <strain evidence="8 10">DSM 15353</strain>
    </source>
</reference>
<dbReference type="OrthoDB" id="2298465at2"/>
<evidence type="ECO:0000313" key="9">
    <source>
        <dbReference type="EMBL" id="SFV41308.1"/>
    </source>
</evidence>
<dbReference type="STRING" id="89059.LAC1533_1885"/>
<evidence type="ECO:0000256" key="4">
    <source>
        <dbReference type="ARBA" id="ARBA00022989"/>
    </source>
</evidence>
<sequence length="117" mass="13358">MELTLSLIKMVVGLIIVIVLINLFLKYLQKFVAPQDRQFRVIKKIPVSKTSALGIVQVIERYYLMSLAEQGSTVISELSKEEVEQLFTSSDDQASEKIDFAAILKQKTIKLQNKRKK</sequence>
<dbReference type="EMBL" id="KM886858">
    <property type="protein sequence ID" value="AJA33636.1"/>
    <property type="molecule type" value="Genomic_DNA"/>
</dbReference>
<evidence type="ECO:0000256" key="5">
    <source>
        <dbReference type="ARBA" id="ARBA00023136"/>
    </source>
</evidence>
<keyword evidence="4 6" id="KW-1133">Transmembrane helix</keyword>
<dbReference type="GO" id="GO:0016020">
    <property type="term" value="C:membrane"/>
    <property type="evidence" value="ECO:0007669"/>
    <property type="project" value="InterPro"/>
</dbReference>
<keyword evidence="2" id="KW-1003">Cell membrane</keyword>
<keyword evidence="7" id="KW-0969">Cilium</keyword>
<dbReference type="AlphaFoldDB" id="A0A0A7REK8"/>
<comment type="subcellular location">
    <subcellularLocation>
        <location evidence="1">Cell membrane</location>
    </subcellularLocation>
</comment>
<keyword evidence="7" id="KW-0966">Cell projection</keyword>
<evidence type="ECO:0000256" key="2">
    <source>
        <dbReference type="ARBA" id="ARBA00022475"/>
    </source>
</evidence>
<evidence type="ECO:0000256" key="6">
    <source>
        <dbReference type="SAM" id="Phobius"/>
    </source>
</evidence>
<dbReference type="InterPro" id="IPR022781">
    <property type="entry name" value="Flagellar_biosynth_FliO"/>
</dbReference>
<keyword evidence="3 6" id="KW-0812">Transmembrane</keyword>
<dbReference type="Proteomes" id="UP000190935">
    <property type="component" value="Chromosome I"/>
</dbReference>
<dbReference type="Pfam" id="PF04347">
    <property type="entry name" value="FliO"/>
    <property type="match status" value="1"/>
</dbReference>
<reference evidence="11" key="3">
    <citation type="submission" date="2016-11" db="EMBL/GenBank/DDBJ databases">
        <authorList>
            <person name="Papadimitriou K."/>
        </authorList>
    </citation>
    <scope>NUCLEOTIDE SEQUENCE [LARGE SCALE GENOMIC DNA]</scope>
    <source>
        <strain evidence="11">ACA-DC 1533</strain>
    </source>
</reference>
<keyword evidence="5 6" id="KW-0472">Membrane</keyword>
<evidence type="ECO:0000313" key="11">
    <source>
        <dbReference type="Proteomes" id="UP000190935"/>
    </source>
</evidence>
<keyword evidence="7" id="KW-0282">Flagellum</keyword>
<dbReference type="PATRIC" id="fig|89059.3.peg.850"/>